<dbReference type="EMBL" id="CP017480">
    <property type="protein sequence ID" value="APG04321.1"/>
    <property type="molecule type" value="Genomic_DNA"/>
</dbReference>
<evidence type="ECO:0000313" key="6">
    <source>
        <dbReference type="Proteomes" id="UP000182987"/>
    </source>
</evidence>
<evidence type="ECO:0000256" key="3">
    <source>
        <dbReference type="ARBA" id="ARBA00023163"/>
    </source>
</evidence>
<dbReference type="STRING" id="1440763.BJI69_10715"/>
<keyword evidence="2" id="KW-0238">DNA-binding</keyword>
<dbReference type="GO" id="GO:0043565">
    <property type="term" value="F:sequence-specific DNA binding"/>
    <property type="evidence" value="ECO:0007669"/>
    <property type="project" value="InterPro"/>
</dbReference>
<protein>
    <recommendedName>
        <fullName evidence="4">HTH araC/xylS-type domain-containing protein</fullName>
    </recommendedName>
</protein>
<dbReference type="InterPro" id="IPR009057">
    <property type="entry name" value="Homeodomain-like_sf"/>
</dbReference>
<dbReference type="InterPro" id="IPR018060">
    <property type="entry name" value="HTH_AraC"/>
</dbReference>
<dbReference type="Gene3D" id="1.10.10.60">
    <property type="entry name" value="Homeodomain-like"/>
    <property type="match status" value="2"/>
</dbReference>
<dbReference type="InterPro" id="IPR050204">
    <property type="entry name" value="AraC_XylS_family_regulators"/>
</dbReference>
<evidence type="ECO:0000259" key="4">
    <source>
        <dbReference type="PROSITE" id="PS01124"/>
    </source>
</evidence>
<proteinExistence type="predicted"/>
<keyword evidence="1" id="KW-0805">Transcription regulation</keyword>
<keyword evidence="3" id="KW-0804">Transcription</keyword>
<sequence length="255" mass="27946">MYRAEAACIATSPHTATVIVDLAQRSAALDRGSGPKGRHSLLQELRQRDEVTEILLDAVDGLEDELLLVYRATRAADEGSGAILFRRQYATGSVATHPPAVHTLAQVLFDTLRADAPNTPLLAHVALALRAILPCTAGRDDPGAPRGGLAGWQERRAIAYMEERLDQSFPVSDVADACGLSVNHFSRAFRRSIGKPPHRWLLDRRIQRAQDMLRINHLSLADIALACGFAEQSHFTRVFTRTVGMPPGAWRRSAD</sequence>
<gene>
    <name evidence="5" type="ORF">BJI69_10715</name>
</gene>
<dbReference type="PANTHER" id="PTHR46796:SF14">
    <property type="entry name" value="TRANSCRIPTIONAL REGULATORY PROTEIN"/>
    <property type="match status" value="1"/>
</dbReference>
<dbReference type="KEGG" id="lrz:BJI69_10715"/>
<dbReference type="PANTHER" id="PTHR46796">
    <property type="entry name" value="HTH-TYPE TRANSCRIPTIONAL ACTIVATOR RHAS-RELATED"/>
    <property type="match status" value="1"/>
</dbReference>
<dbReference type="PRINTS" id="PR00032">
    <property type="entry name" value="HTHARAC"/>
</dbReference>
<feature type="domain" description="HTH araC/xylS-type" evidence="4">
    <location>
        <begin position="155"/>
        <end position="253"/>
    </location>
</feature>
<dbReference type="PROSITE" id="PS00041">
    <property type="entry name" value="HTH_ARAC_FAMILY_1"/>
    <property type="match status" value="1"/>
</dbReference>
<dbReference type="InterPro" id="IPR020449">
    <property type="entry name" value="Tscrpt_reg_AraC-type_HTH"/>
</dbReference>
<name>A0A1L3ETD6_9GAMM</name>
<accession>A0A1L3ETD6</accession>
<dbReference type="OrthoDB" id="9809338at2"/>
<dbReference type="Pfam" id="PF12833">
    <property type="entry name" value="HTH_18"/>
    <property type="match status" value="1"/>
</dbReference>
<dbReference type="AlphaFoldDB" id="A0A1L3ETD6"/>
<dbReference type="PROSITE" id="PS01124">
    <property type="entry name" value="HTH_ARAC_FAMILY_2"/>
    <property type="match status" value="1"/>
</dbReference>
<dbReference type="GO" id="GO:0003700">
    <property type="term" value="F:DNA-binding transcription factor activity"/>
    <property type="evidence" value="ECO:0007669"/>
    <property type="project" value="InterPro"/>
</dbReference>
<dbReference type="Proteomes" id="UP000182987">
    <property type="component" value="Chromosome"/>
</dbReference>
<organism evidence="5 6">
    <name type="scientific">Luteibacter rhizovicinus DSM 16549</name>
    <dbReference type="NCBI Taxonomy" id="1440763"/>
    <lineage>
        <taxon>Bacteria</taxon>
        <taxon>Pseudomonadati</taxon>
        <taxon>Pseudomonadota</taxon>
        <taxon>Gammaproteobacteria</taxon>
        <taxon>Lysobacterales</taxon>
        <taxon>Rhodanobacteraceae</taxon>
        <taxon>Luteibacter</taxon>
    </lineage>
</organism>
<dbReference type="SMART" id="SM00342">
    <property type="entry name" value="HTH_ARAC"/>
    <property type="match status" value="1"/>
</dbReference>
<reference evidence="6" key="1">
    <citation type="submission" date="2016-09" db="EMBL/GenBank/DDBJ databases">
        <authorList>
            <person name="Lysoe E."/>
        </authorList>
    </citation>
    <scope>NUCLEOTIDE SEQUENCE [LARGE SCALE GENOMIC DNA]</scope>
    <source>
        <strain evidence="6">LJ96T</strain>
    </source>
</reference>
<dbReference type="SUPFAM" id="SSF46689">
    <property type="entry name" value="Homeodomain-like"/>
    <property type="match status" value="2"/>
</dbReference>
<evidence type="ECO:0000256" key="1">
    <source>
        <dbReference type="ARBA" id="ARBA00023015"/>
    </source>
</evidence>
<keyword evidence="6" id="KW-1185">Reference proteome</keyword>
<dbReference type="InterPro" id="IPR018062">
    <property type="entry name" value="HTH_AraC-typ_CS"/>
</dbReference>
<dbReference type="RefSeq" id="WP_052767392.1">
    <property type="nucleotide sequence ID" value="NZ_CP017480.1"/>
</dbReference>
<evidence type="ECO:0000256" key="2">
    <source>
        <dbReference type="ARBA" id="ARBA00023125"/>
    </source>
</evidence>
<evidence type="ECO:0000313" key="5">
    <source>
        <dbReference type="EMBL" id="APG04321.1"/>
    </source>
</evidence>